<sequence length="104" mass="11958">MSDKFASPDRREDILLEDEVREPRRFRVLLHNDDYTTMEFVIAILTEVFRKTTREATAIMLSVHEQGVGECGVYTAEVAETKVAIVHARARKQGFPLRCSMEEV</sequence>
<dbReference type="InterPro" id="IPR003769">
    <property type="entry name" value="ClpS_core"/>
</dbReference>
<comment type="similarity">
    <text evidence="1">Belongs to the ClpS family.</text>
</comment>
<dbReference type="AlphaFoldDB" id="A0A7J0BZ28"/>
<evidence type="ECO:0000313" key="3">
    <source>
        <dbReference type="EMBL" id="GFM38401.1"/>
    </source>
</evidence>
<dbReference type="Pfam" id="PF02617">
    <property type="entry name" value="ClpS"/>
    <property type="match status" value="1"/>
</dbReference>
<keyword evidence="3" id="KW-0378">Hydrolase</keyword>
<name>A0A7J0BZ28_9BACT</name>
<dbReference type="Gene3D" id="3.30.1390.10">
    <property type="match status" value="1"/>
</dbReference>
<dbReference type="GO" id="GO:0030163">
    <property type="term" value="P:protein catabolic process"/>
    <property type="evidence" value="ECO:0007669"/>
    <property type="project" value="InterPro"/>
</dbReference>
<proteinExistence type="inferred from homology"/>
<dbReference type="RefSeq" id="WP_174411010.1">
    <property type="nucleotide sequence ID" value="NZ_BLVP01000036.1"/>
</dbReference>
<evidence type="ECO:0000256" key="1">
    <source>
        <dbReference type="HAMAP-Rule" id="MF_00302"/>
    </source>
</evidence>
<feature type="domain" description="Adaptor protein ClpS core" evidence="2">
    <location>
        <begin position="22"/>
        <end position="100"/>
    </location>
</feature>
<reference evidence="3 4" key="1">
    <citation type="submission" date="2020-05" db="EMBL/GenBank/DDBJ databases">
        <title>Draft genome sequence of Desulfovibrio psychrotolerans JS1T.</title>
        <authorList>
            <person name="Ueno A."/>
            <person name="Tamazawa S."/>
            <person name="Tamamura S."/>
            <person name="Murakami T."/>
            <person name="Kiyama T."/>
            <person name="Inomata H."/>
            <person name="Amano Y."/>
            <person name="Miyakawa K."/>
            <person name="Tamaki H."/>
            <person name="Naganuma T."/>
            <person name="Kaneko K."/>
        </authorList>
    </citation>
    <scope>NUCLEOTIDE SEQUENCE [LARGE SCALE GENOMIC DNA]</scope>
    <source>
        <strain evidence="3 4">JS1</strain>
    </source>
</reference>
<evidence type="ECO:0000313" key="4">
    <source>
        <dbReference type="Proteomes" id="UP000503820"/>
    </source>
</evidence>
<organism evidence="3 4">
    <name type="scientific">Desulfovibrio psychrotolerans</name>
    <dbReference type="NCBI Taxonomy" id="415242"/>
    <lineage>
        <taxon>Bacteria</taxon>
        <taxon>Pseudomonadati</taxon>
        <taxon>Thermodesulfobacteriota</taxon>
        <taxon>Desulfovibrionia</taxon>
        <taxon>Desulfovibrionales</taxon>
        <taxon>Desulfovibrionaceae</taxon>
        <taxon>Desulfovibrio</taxon>
    </lineage>
</organism>
<protein>
    <recommendedName>
        <fullName evidence="1">ATP-dependent Clp protease adapter protein ClpS</fullName>
    </recommendedName>
</protein>
<keyword evidence="4" id="KW-1185">Reference proteome</keyword>
<keyword evidence="3" id="KW-0645">Protease</keyword>
<evidence type="ECO:0000259" key="2">
    <source>
        <dbReference type="Pfam" id="PF02617"/>
    </source>
</evidence>
<comment type="subunit">
    <text evidence="1">Binds to the N-terminal domain of the chaperone ClpA.</text>
</comment>
<dbReference type="GO" id="GO:0008233">
    <property type="term" value="F:peptidase activity"/>
    <property type="evidence" value="ECO:0007669"/>
    <property type="project" value="UniProtKB-KW"/>
</dbReference>
<gene>
    <name evidence="1 3" type="primary">clpS</name>
    <name evidence="3" type="ORF">DSM19430T_30850</name>
</gene>
<comment type="function">
    <text evidence="1">Involved in the modulation of the specificity of the ClpAP-mediated ATP-dependent protein degradation.</text>
</comment>
<comment type="caution">
    <text evidence="3">The sequence shown here is derived from an EMBL/GenBank/DDBJ whole genome shotgun (WGS) entry which is preliminary data.</text>
</comment>
<dbReference type="SUPFAM" id="SSF54736">
    <property type="entry name" value="ClpS-like"/>
    <property type="match status" value="1"/>
</dbReference>
<dbReference type="PANTHER" id="PTHR33473:SF19">
    <property type="entry name" value="ATP-DEPENDENT CLP PROTEASE ADAPTER PROTEIN CLPS"/>
    <property type="match status" value="1"/>
</dbReference>
<dbReference type="InterPro" id="IPR022935">
    <property type="entry name" value="ClpS"/>
</dbReference>
<dbReference type="HAMAP" id="MF_00302">
    <property type="entry name" value="ClpS"/>
    <property type="match status" value="1"/>
</dbReference>
<dbReference type="InterPro" id="IPR014719">
    <property type="entry name" value="Ribosomal_bL12_C/ClpS-like"/>
</dbReference>
<dbReference type="FunFam" id="3.30.1390.10:FF:000002">
    <property type="entry name" value="ATP-dependent Clp protease adapter protein ClpS"/>
    <property type="match status" value="1"/>
</dbReference>
<dbReference type="GO" id="GO:0006508">
    <property type="term" value="P:proteolysis"/>
    <property type="evidence" value="ECO:0007669"/>
    <property type="project" value="UniProtKB-UniRule"/>
</dbReference>
<dbReference type="EMBL" id="BLVP01000036">
    <property type="protein sequence ID" value="GFM38401.1"/>
    <property type="molecule type" value="Genomic_DNA"/>
</dbReference>
<dbReference type="Proteomes" id="UP000503820">
    <property type="component" value="Unassembled WGS sequence"/>
</dbReference>
<dbReference type="PANTHER" id="PTHR33473">
    <property type="entry name" value="ATP-DEPENDENT CLP PROTEASE ADAPTER PROTEIN CLPS1, CHLOROPLASTIC"/>
    <property type="match status" value="1"/>
</dbReference>
<accession>A0A7J0BZ28</accession>